<dbReference type="EC" id="3.2.2.23" evidence="5"/>
<comment type="catalytic activity">
    <reaction evidence="19">
        <text>2'-deoxyribonucleotide-(2'-deoxyribose 5'-phosphate)-2'-deoxyribonucleotide-DNA = a 3'-end 2'-deoxyribonucleotide-(2,3-dehydro-2,3-deoxyribose 5'-phosphate)-DNA + a 5'-end 5'-phospho-2'-deoxyribonucleoside-DNA + H(+)</text>
        <dbReference type="Rhea" id="RHEA:66592"/>
        <dbReference type="Rhea" id="RHEA-COMP:13180"/>
        <dbReference type="Rhea" id="RHEA-COMP:16897"/>
        <dbReference type="Rhea" id="RHEA-COMP:17067"/>
        <dbReference type="ChEBI" id="CHEBI:15378"/>
        <dbReference type="ChEBI" id="CHEBI:136412"/>
        <dbReference type="ChEBI" id="CHEBI:157695"/>
        <dbReference type="ChEBI" id="CHEBI:167181"/>
        <dbReference type="EC" id="4.2.99.18"/>
    </reaction>
</comment>
<evidence type="ECO:0000256" key="18">
    <source>
        <dbReference type="ARBA" id="ARBA00030638"/>
    </source>
</evidence>
<dbReference type="PANTHER" id="PTHR22993">
    <property type="entry name" value="FORMAMIDOPYRIMIDINE-DNA GLYCOSYLASE"/>
    <property type="match status" value="1"/>
</dbReference>
<dbReference type="Proteomes" id="UP000008631">
    <property type="component" value="Chromosome"/>
</dbReference>
<evidence type="ECO:0000256" key="8">
    <source>
        <dbReference type="ARBA" id="ARBA00022723"/>
    </source>
</evidence>
<name>E8QX96_ISOPI</name>
<evidence type="ECO:0000256" key="1">
    <source>
        <dbReference type="ARBA" id="ARBA00001668"/>
    </source>
</evidence>
<evidence type="ECO:0000256" key="20">
    <source>
        <dbReference type="PROSITE-ProRule" id="PRU00391"/>
    </source>
</evidence>
<dbReference type="SMART" id="SM01232">
    <property type="entry name" value="H2TH"/>
    <property type="match status" value="1"/>
</dbReference>
<keyword evidence="11" id="KW-0378">Hydrolase</keyword>
<evidence type="ECO:0000256" key="10">
    <source>
        <dbReference type="ARBA" id="ARBA00022771"/>
    </source>
</evidence>
<dbReference type="InterPro" id="IPR012319">
    <property type="entry name" value="FPG_cat"/>
</dbReference>
<keyword evidence="8" id="KW-0479">Metal-binding</keyword>
<dbReference type="FunFam" id="1.10.8.50:FF:000003">
    <property type="entry name" value="Formamidopyrimidine-DNA glycosylase"/>
    <property type="match status" value="1"/>
</dbReference>
<reference evidence="23 24" key="2">
    <citation type="journal article" date="2011" name="Stand. Genomic Sci.">
        <title>Complete genome sequence of Isosphaera pallida type strain (IS1B).</title>
        <authorList>
            <consortium name="US DOE Joint Genome Institute (JGI-PGF)"/>
            <person name="Goker M."/>
            <person name="Cleland D."/>
            <person name="Saunders E."/>
            <person name="Lapidus A."/>
            <person name="Nolan M."/>
            <person name="Lucas S."/>
            <person name="Hammon N."/>
            <person name="Deshpande S."/>
            <person name="Cheng J.F."/>
            <person name="Tapia R."/>
            <person name="Han C."/>
            <person name="Goodwin L."/>
            <person name="Pitluck S."/>
            <person name="Liolios K."/>
            <person name="Pagani I."/>
            <person name="Ivanova N."/>
            <person name="Mavromatis K."/>
            <person name="Pati A."/>
            <person name="Chen A."/>
            <person name="Palaniappan K."/>
            <person name="Land M."/>
            <person name="Hauser L."/>
            <person name="Chang Y.J."/>
            <person name="Jeffries C.D."/>
            <person name="Detter J.C."/>
            <person name="Beck B."/>
            <person name="Woyke T."/>
            <person name="Bristow J."/>
            <person name="Eisen J.A."/>
            <person name="Markowitz V."/>
            <person name="Hugenholtz P."/>
            <person name="Kyrpides N.C."/>
            <person name="Klenk H.P."/>
        </authorList>
    </citation>
    <scope>NUCLEOTIDE SEQUENCE [LARGE SCALE GENOMIC DNA]</scope>
    <source>
        <strain evidence="24">ATCC 43644 / DSM 9630 / IS1B</strain>
    </source>
</reference>
<keyword evidence="15 23" id="KW-0456">Lyase</keyword>
<reference key="1">
    <citation type="submission" date="2010-11" db="EMBL/GenBank/DDBJ databases">
        <title>The complete sequence of chromosome of Isophaera pallida ATCC 43644.</title>
        <authorList>
            <consortium name="US DOE Joint Genome Institute (JGI-PGF)"/>
            <person name="Lucas S."/>
            <person name="Copeland A."/>
            <person name="Lapidus A."/>
            <person name="Bruce D."/>
            <person name="Goodwin L."/>
            <person name="Pitluck S."/>
            <person name="Kyrpides N."/>
            <person name="Mavromatis K."/>
            <person name="Pagani I."/>
            <person name="Ivanova N."/>
            <person name="Saunders E."/>
            <person name="Brettin T."/>
            <person name="Detter J.C."/>
            <person name="Han C."/>
            <person name="Tapia R."/>
            <person name="Land M."/>
            <person name="Hauser L."/>
            <person name="Markowitz V."/>
            <person name="Cheng J.-F."/>
            <person name="Hugenholtz P."/>
            <person name="Woyke T."/>
            <person name="Wu D."/>
            <person name="Eisen J.A."/>
        </authorList>
    </citation>
    <scope>NUCLEOTIDE SEQUENCE</scope>
    <source>
        <strain>ATCC 43644</strain>
    </source>
</reference>
<dbReference type="GO" id="GO:0006284">
    <property type="term" value="P:base-excision repair"/>
    <property type="evidence" value="ECO:0007669"/>
    <property type="project" value="InterPro"/>
</dbReference>
<evidence type="ECO:0000256" key="2">
    <source>
        <dbReference type="ARBA" id="ARBA00001947"/>
    </source>
</evidence>
<dbReference type="PROSITE" id="PS01242">
    <property type="entry name" value="ZF_FPG_1"/>
    <property type="match status" value="1"/>
</dbReference>
<dbReference type="SUPFAM" id="SSF81624">
    <property type="entry name" value="N-terminal domain of MutM-like DNA repair proteins"/>
    <property type="match status" value="1"/>
</dbReference>
<comment type="cofactor">
    <cofactor evidence="2">
        <name>Zn(2+)</name>
        <dbReference type="ChEBI" id="CHEBI:29105"/>
    </cofactor>
</comment>
<dbReference type="STRING" id="575540.Isop_1352"/>
<dbReference type="InterPro" id="IPR015886">
    <property type="entry name" value="H2TH_FPG"/>
</dbReference>
<sequence>MPELPEVETMARGLRPTLTGAKLGQVEVIDPKLLEGSGMSADRFVERVSESVVSHVGRRGKWLVWTLAGQRGLVVIQPRMTGGFWLIEPDRPHHVRILFPLPELGKTVWLTDARRLGRVLWFADQTQASAAFARSHGPDALEIERDDLAARLARTARGLKPTLMDQKVLAGIGNIYADEICFAARIHPEIPANTLSARQVDRLHAAISAILLRAIQAEGSSFDAGYRTVLGLEGGFLAENAMYGRGGQPCPGCGEPILKTRIAGLIGRPTYFCPICQPPPVPQTMRQR</sequence>
<evidence type="ECO:0000256" key="4">
    <source>
        <dbReference type="ARBA" id="ARBA00011245"/>
    </source>
</evidence>
<dbReference type="eggNOG" id="COG0266">
    <property type="taxonomic scope" value="Bacteria"/>
</dbReference>
<dbReference type="Gene3D" id="1.10.8.50">
    <property type="match status" value="1"/>
</dbReference>
<dbReference type="InterPro" id="IPR035937">
    <property type="entry name" value="FPG_N"/>
</dbReference>
<accession>E8QX96</accession>
<evidence type="ECO:0000256" key="13">
    <source>
        <dbReference type="ARBA" id="ARBA00023125"/>
    </source>
</evidence>
<comment type="subunit">
    <text evidence="4">Monomer.</text>
</comment>
<dbReference type="NCBIfam" id="TIGR00577">
    <property type="entry name" value="fpg"/>
    <property type="match status" value="1"/>
</dbReference>
<dbReference type="GO" id="GO:0003684">
    <property type="term" value="F:damaged DNA binding"/>
    <property type="evidence" value="ECO:0007669"/>
    <property type="project" value="InterPro"/>
</dbReference>
<dbReference type="OrthoDB" id="9800855at2"/>
<feature type="domain" description="FPG-type" evidence="21">
    <location>
        <begin position="241"/>
        <end position="278"/>
    </location>
</feature>
<dbReference type="Pfam" id="PF01149">
    <property type="entry name" value="Fapy_DNA_glyco"/>
    <property type="match status" value="1"/>
</dbReference>
<keyword evidence="10 20" id="KW-0863">Zinc-finger</keyword>
<dbReference type="InterPro" id="IPR010979">
    <property type="entry name" value="Ribosomal_uS13-like_H2TH"/>
</dbReference>
<dbReference type="GO" id="GO:0140078">
    <property type="term" value="F:class I DNA-(apurinic or apyrimidinic site) endonuclease activity"/>
    <property type="evidence" value="ECO:0007669"/>
    <property type="project" value="UniProtKB-EC"/>
</dbReference>
<dbReference type="CDD" id="cd08966">
    <property type="entry name" value="EcFpg-like_N"/>
    <property type="match status" value="1"/>
</dbReference>
<proteinExistence type="inferred from homology"/>
<evidence type="ECO:0000256" key="15">
    <source>
        <dbReference type="ARBA" id="ARBA00023239"/>
    </source>
</evidence>
<evidence type="ECO:0000256" key="11">
    <source>
        <dbReference type="ARBA" id="ARBA00022801"/>
    </source>
</evidence>
<dbReference type="SMART" id="SM00898">
    <property type="entry name" value="Fapy_DNA_glyco"/>
    <property type="match status" value="1"/>
</dbReference>
<gene>
    <name evidence="23" type="ordered locus">Isop_1352</name>
</gene>
<evidence type="ECO:0000259" key="21">
    <source>
        <dbReference type="PROSITE" id="PS51066"/>
    </source>
</evidence>
<dbReference type="PANTHER" id="PTHR22993:SF9">
    <property type="entry name" value="FORMAMIDOPYRIMIDINE-DNA GLYCOSYLASE"/>
    <property type="match status" value="1"/>
</dbReference>
<feature type="domain" description="Formamidopyrimidine-DNA glycosylase catalytic" evidence="22">
    <location>
        <begin position="2"/>
        <end position="117"/>
    </location>
</feature>
<dbReference type="InterPro" id="IPR000214">
    <property type="entry name" value="Znf_DNA_glyclase/AP_lyase"/>
</dbReference>
<comment type="catalytic activity">
    <reaction evidence="1">
        <text>Hydrolysis of DNA containing ring-opened 7-methylguanine residues, releasing 2,6-diamino-4-hydroxy-5-(N-methyl)formamidopyrimidine.</text>
        <dbReference type="EC" id="3.2.2.23"/>
    </reaction>
</comment>
<evidence type="ECO:0000256" key="16">
    <source>
        <dbReference type="ARBA" id="ARBA00023268"/>
    </source>
</evidence>
<dbReference type="PROSITE" id="PS51066">
    <property type="entry name" value="ZF_FPG_2"/>
    <property type="match status" value="1"/>
</dbReference>
<evidence type="ECO:0000256" key="9">
    <source>
        <dbReference type="ARBA" id="ARBA00022763"/>
    </source>
</evidence>
<dbReference type="EC" id="4.2.99.18" evidence="6"/>
<evidence type="ECO:0000313" key="24">
    <source>
        <dbReference type="Proteomes" id="UP000008631"/>
    </source>
</evidence>
<protein>
    <recommendedName>
        <fullName evidence="7">Formamidopyrimidine-DNA glycosylase</fullName>
        <ecNumber evidence="5">3.2.2.23</ecNumber>
        <ecNumber evidence="6">4.2.99.18</ecNumber>
    </recommendedName>
    <alternativeName>
        <fullName evidence="18">DNA-(apurinic or apyrimidinic site) lyase MutM</fullName>
    </alternativeName>
</protein>
<dbReference type="InterPro" id="IPR015887">
    <property type="entry name" value="DNA_glyclase_Znf_dom_DNA_BS"/>
</dbReference>
<keyword evidence="9" id="KW-0227">DNA damage</keyword>
<evidence type="ECO:0000256" key="14">
    <source>
        <dbReference type="ARBA" id="ARBA00023204"/>
    </source>
</evidence>
<keyword evidence="17" id="KW-0326">Glycosidase</keyword>
<dbReference type="PROSITE" id="PS51068">
    <property type="entry name" value="FPG_CAT"/>
    <property type="match status" value="1"/>
</dbReference>
<dbReference type="FunCoup" id="E8QX96">
    <property type="interactions" value="401"/>
</dbReference>
<dbReference type="AlphaFoldDB" id="E8QX96"/>
<dbReference type="EMBL" id="CP002353">
    <property type="protein sequence ID" value="ADV61937.1"/>
    <property type="molecule type" value="Genomic_DNA"/>
</dbReference>
<dbReference type="KEGG" id="ipa:Isop_1352"/>
<dbReference type="HOGENOM" id="CLU_038423_1_2_0"/>
<dbReference type="NCBIfam" id="NF002211">
    <property type="entry name" value="PRK01103.1"/>
    <property type="match status" value="1"/>
</dbReference>
<evidence type="ECO:0000256" key="3">
    <source>
        <dbReference type="ARBA" id="ARBA00009409"/>
    </source>
</evidence>
<dbReference type="InterPro" id="IPR020629">
    <property type="entry name" value="FPG_Glyclase"/>
</dbReference>
<evidence type="ECO:0000313" key="23">
    <source>
        <dbReference type="EMBL" id="ADV61937.1"/>
    </source>
</evidence>
<dbReference type="GO" id="GO:0034039">
    <property type="term" value="F:8-oxo-7,8-dihydroguanine DNA N-glycosylase activity"/>
    <property type="evidence" value="ECO:0007669"/>
    <property type="project" value="TreeGrafter"/>
</dbReference>
<dbReference type="InParanoid" id="E8QX96"/>
<evidence type="ECO:0000256" key="17">
    <source>
        <dbReference type="ARBA" id="ARBA00023295"/>
    </source>
</evidence>
<keyword evidence="14" id="KW-0234">DNA repair</keyword>
<dbReference type="SUPFAM" id="SSF46946">
    <property type="entry name" value="S13-like H2TH domain"/>
    <property type="match status" value="1"/>
</dbReference>
<evidence type="ECO:0000256" key="19">
    <source>
        <dbReference type="ARBA" id="ARBA00044632"/>
    </source>
</evidence>
<dbReference type="Pfam" id="PF06831">
    <property type="entry name" value="H2TH"/>
    <property type="match status" value="1"/>
</dbReference>
<evidence type="ECO:0000259" key="22">
    <source>
        <dbReference type="PROSITE" id="PS51068"/>
    </source>
</evidence>
<evidence type="ECO:0000256" key="7">
    <source>
        <dbReference type="ARBA" id="ARBA00016240"/>
    </source>
</evidence>
<keyword evidence="16" id="KW-0511">Multifunctional enzyme</keyword>
<dbReference type="Gene3D" id="3.20.190.10">
    <property type="entry name" value="MutM-like, N-terminal"/>
    <property type="match status" value="1"/>
</dbReference>
<dbReference type="GO" id="GO:0008270">
    <property type="term" value="F:zinc ion binding"/>
    <property type="evidence" value="ECO:0007669"/>
    <property type="project" value="UniProtKB-KW"/>
</dbReference>
<keyword evidence="13" id="KW-0238">DNA-binding</keyword>
<organism evidence="23 24">
    <name type="scientific">Isosphaera pallida (strain ATCC 43644 / DSM 9630 / IS1B)</name>
    <dbReference type="NCBI Taxonomy" id="575540"/>
    <lineage>
        <taxon>Bacteria</taxon>
        <taxon>Pseudomonadati</taxon>
        <taxon>Planctomycetota</taxon>
        <taxon>Planctomycetia</taxon>
        <taxon>Isosphaerales</taxon>
        <taxon>Isosphaeraceae</taxon>
        <taxon>Isosphaera</taxon>
    </lineage>
</organism>
<evidence type="ECO:0000256" key="6">
    <source>
        <dbReference type="ARBA" id="ARBA00012720"/>
    </source>
</evidence>
<evidence type="ECO:0000256" key="5">
    <source>
        <dbReference type="ARBA" id="ARBA00012024"/>
    </source>
</evidence>
<dbReference type="RefSeq" id="WP_013564225.1">
    <property type="nucleotide sequence ID" value="NC_014962.1"/>
</dbReference>
<evidence type="ECO:0000256" key="12">
    <source>
        <dbReference type="ARBA" id="ARBA00022833"/>
    </source>
</evidence>
<keyword evidence="24" id="KW-1185">Reference proteome</keyword>
<comment type="similarity">
    <text evidence="3">Belongs to the FPG family.</text>
</comment>
<keyword evidence="12" id="KW-0862">Zinc</keyword>
<dbReference type="SUPFAM" id="SSF57716">
    <property type="entry name" value="Glucocorticoid receptor-like (DNA-binding domain)"/>
    <property type="match status" value="1"/>
</dbReference>